<gene>
    <name evidence="7" type="ORF">OCV88_07470</name>
</gene>
<keyword evidence="8" id="KW-1185">Reference proteome</keyword>
<proteinExistence type="predicted"/>
<protein>
    <submittedName>
        <fullName evidence="7">Biotin/lipoyl-binding protein</fullName>
    </submittedName>
</protein>
<keyword evidence="4" id="KW-0812">Transmembrane</keyword>
<keyword evidence="2" id="KW-0175">Coiled coil</keyword>
<evidence type="ECO:0000256" key="2">
    <source>
        <dbReference type="ARBA" id="ARBA00023054"/>
    </source>
</evidence>
<evidence type="ECO:0000256" key="4">
    <source>
        <dbReference type="SAM" id="Phobius"/>
    </source>
</evidence>
<dbReference type="InterPro" id="IPR058627">
    <property type="entry name" value="MdtA-like_C"/>
</dbReference>
<dbReference type="RefSeq" id="WP_158424875.1">
    <property type="nucleotide sequence ID" value="NZ_JAOQJQ010000002.1"/>
</dbReference>
<keyword evidence="4" id="KW-0472">Membrane</keyword>
<evidence type="ECO:0000256" key="3">
    <source>
        <dbReference type="SAM" id="MobiDB-lite"/>
    </source>
</evidence>
<accession>A0ABT2TKM0</accession>
<dbReference type="Pfam" id="PF25967">
    <property type="entry name" value="RND-MFP_C"/>
    <property type="match status" value="1"/>
</dbReference>
<sequence length="773" mass="80857">MKKVQFLTELKKISGRKKVLCVTGVALAGCVAAGSVFYVVYGKKISQNAGAGSIQEASAENGSISDTIVGTGNLENAEASAVKIPSGIVIEEVCVESGDTVSSGDVLARVDQVSVLNTLQSVQDEIESTDKKINSSKNDTDQETVKTNVSGRVKQIYAEEGDDAAACMEENGAVLLLSIDGKMAVKLQNVTDVSAGESVIVVLSDGSQTDGSIESVNTNSCIVTMTDNGVSADDEVTVKTEEGTELGSGNTYIHQQLAVTAASGTVDEIYVSENDKVSAGSALFHLSDKVSAEYQEQVAYREALTESMRSLVAMSREGTITADTDGIIESVNVSGDSESGDSDTVSTAQGMNMSADTQETLSGFTSLQVSAVQTVNEDTDNSESEDQKESDEEAEKIQFKIADSSNDGKTLIIEAPEKGGKPQTSVSGGSYYSGTISWNTSDRIFKGGTVYQADITLTANEGYYFSSDSISGVQKGLISGLSVSQDKKTLTLRLTFPETESDETTVIKDSAKTETSSESTQKENSTEKQNNASVASSDKTSDEAVGTSVNSTSSLLAETTESDGEASSEYSTDITAFTIASNENMAVSVDVDELDINSVSVDQEAEVTLDAIESETFTGTVTKVSSSASASGGVAKYSVEITIPRDDQMKTGMNASATIEIESRENVITIPVNALQERGDKVFVYTKKDSEGNLSGEQEVTTGLSDGETVEITDGLAEGDTVYYQKTGNTAESGGQGGPSNGMNGEMPGDFGEDRGGNMDSMPSGTPKQGGGQ</sequence>
<evidence type="ECO:0000259" key="5">
    <source>
        <dbReference type="Pfam" id="PF25967"/>
    </source>
</evidence>
<name>A0ABT2TKM0_9FIRM</name>
<dbReference type="Gene3D" id="2.40.30.170">
    <property type="match status" value="1"/>
</dbReference>
<feature type="region of interest" description="Disordered" evidence="3">
    <location>
        <begin position="723"/>
        <end position="773"/>
    </location>
</feature>
<feature type="region of interest" description="Disordered" evidence="3">
    <location>
        <begin position="374"/>
        <end position="395"/>
    </location>
</feature>
<feature type="domain" description="Multidrug resistance protein MdtA-like C-terminal permuted SH3" evidence="5">
    <location>
        <begin position="666"/>
        <end position="722"/>
    </location>
</feature>
<feature type="compositionally biased region" description="Polar residues" evidence="3">
    <location>
        <begin position="527"/>
        <end position="538"/>
    </location>
</feature>
<organism evidence="7 8">
    <name type="scientific">Brotonthovivens ammoniilytica</name>
    <dbReference type="NCBI Taxonomy" id="2981725"/>
    <lineage>
        <taxon>Bacteria</taxon>
        <taxon>Bacillati</taxon>
        <taxon>Bacillota</taxon>
        <taxon>Clostridia</taxon>
        <taxon>Lachnospirales</taxon>
        <taxon>Lachnospiraceae</taxon>
        <taxon>Brotonthovivens</taxon>
    </lineage>
</organism>
<evidence type="ECO:0000313" key="7">
    <source>
        <dbReference type="EMBL" id="MCU6762182.1"/>
    </source>
</evidence>
<feature type="region of interest" description="Disordered" evidence="3">
    <location>
        <begin position="499"/>
        <end position="570"/>
    </location>
</feature>
<dbReference type="EMBL" id="JAOQJQ010000002">
    <property type="protein sequence ID" value="MCU6762182.1"/>
    <property type="molecule type" value="Genomic_DNA"/>
</dbReference>
<reference evidence="7 8" key="1">
    <citation type="journal article" date="2021" name="ISME Commun">
        <title>Automated analysis of genomic sequences facilitates high-throughput and comprehensive description of bacteria.</title>
        <authorList>
            <person name="Hitch T.C.A."/>
        </authorList>
    </citation>
    <scope>NUCLEOTIDE SEQUENCE [LARGE SCALE GENOMIC DNA]</scope>
    <source>
        <strain evidence="7 8">Sanger_109</strain>
    </source>
</reference>
<evidence type="ECO:0000256" key="1">
    <source>
        <dbReference type="ARBA" id="ARBA00004196"/>
    </source>
</evidence>
<feature type="compositionally biased region" description="Acidic residues" evidence="3">
    <location>
        <begin position="377"/>
        <end position="394"/>
    </location>
</feature>
<dbReference type="InterPro" id="IPR058636">
    <property type="entry name" value="Beta-barrel_YknX"/>
</dbReference>
<dbReference type="Gene3D" id="2.40.420.20">
    <property type="match status" value="1"/>
</dbReference>
<feature type="domain" description="YknX-like beta-barrel" evidence="6">
    <location>
        <begin position="586"/>
        <end position="659"/>
    </location>
</feature>
<dbReference type="Proteomes" id="UP001652442">
    <property type="component" value="Unassembled WGS sequence"/>
</dbReference>
<dbReference type="Gene3D" id="2.40.50.100">
    <property type="match status" value="2"/>
</dbReference>
<evidence type="ECO:0000313" key="8">
    <source>
        <dbReference type="Proteomes" id="UP001652442"/>
    </source>
</evidence>
<feature type="transmembrane region" description="Helical" evidence="4">
    <location>
        <begin position="20"/>
        <end position="41"/>
    </location>
</feature>
<comment type="subcellular location">
    <subcellularLocation>
        <location evidence="1">Cell envelope</location>
    </subcellularLocation>
</comment>
<dbReference type="PANTHER" id="PTHR32347">
    <property type="entry name" value="EFFLUX SYSTEM COMPONENT YKNX-RELATED"/>
    <property type="match status" value="1"/>
</dbReference>
<dbReference type="PROSITE" id="PS51257">
    <property type="entry name" value="PROKAR_LIPOPROTEIN"/>
    <property type="match status" value="1"/>
</dbReference>
<keyword evidence="4" id="KW-1133">Transmembrane helix</keyword>
<dbReference type="Pfam" id="PF25990">
    <property type="entry name" value="Beta-barrel_YknX"/>
    <property type="match status" value="1"/>
</dbReference>
<dbReference type="InterPro" id="IPR050465">
    <property type="entry name" value="UPF0194_transport"/>
</dbReference>
<comment type="caution">
    <text evidence="7">The sequence shown here is derived from an EMBL/GenBank/DDBJ whole genome shotgun (WGS) entry which is preliminary data.</text>
</comment>
<evidence type="ECO:0000259" key="6">
    <source>
        <dbReference type="Pfam" id="PF25990"/>
    </source>
</evidence>
<dbReference type="PANTHER" id="PTHR32347:SF14">
    <property type="entry name" value="EFFLUX SYSTEM COMPONENT YKNX-RELATED"/>
    <property type="match status" value="1"/>
</dbReference>